<name>A0A1H9ZVZ7_9GAMM</name>
<feature type="transmembrane region" description="Helical" evidence="5">
    <location>
        <begin position="22"/>
        <end position="44"/>
    </location>
</feature>
<dbReference type="STRING" id="1123402.SAMN02583745_00730"/>
<dbReference type="InterPro" id="IPR010432">
    <property type="entry name" value="RDD"/>
</dbReference>
<dbReference type="Proteomes" id="UP000242642">
    <property type="component" value="Unassembled WGS sequence"/>
</dbReference>
<evidence type="ECO:0000313" key="8">
    <source>
        <dbReference type="Proteomes" id="UP000242642"/>
    </source>
</evidence>
<comment type="subcellular location">
    <subcellularLocation>
        <location evidence="1">Membrane</location>
        <topology evidence="1">Multi-pass membrane protein</topology>
    </subcellularLocation>
</comment>
<feature type="domain" description="RDD" evidence="6">
    <location>
        <begin position="16"/>
        <end position="177"/>
    </location>
</feature>
<keyword evidence="3 5" id="KW-1133">Transmembrane helix</keyword>
<proteinExistence type="predicted"/>
<feature type="transmembrane region" description="Helical" evidence="5">
    <location>
        <begin position="64"/>
        <end position="89"/>
    </location>
</feature>
<evidence type="ECO:0000256" key="1">
    <source>
        <dbReference type="ARBA" id="ARBA00004141"/>
    </source>
</evidence>
<dbReference type="RefSeq" id="WP_093317879.1">
    <property type="nucleotide sequence ID" value="NZ_FOHV01000004.1"/>
</dbReference>
<dbReference type="EMBL" id="FOHV01000004">
    <property type="protein sequence ID" value="SES85898.1"/>
    <property type="molecule type" value="Genomic_DNA"/>
</dbReference>
<dbReference type="Pfam" id="PF06271">
    <property type="entry name" value="RDD"/>
    <property type="match status" value="1"/>
</dbReference>
<organism evidence="7 8">
    <name type="scientific">Thorsellia anophelis DSM 18579</name>
    <dbReference type="NCBI Taxonomy" id="1123402"/>
    <lineage>
        <taxon>Bacteria</taxon>
        <taxon>Pseudomonadati</taxon>
        <taxon>Pseudomonadota</taxon>
        <taxon>Gammaproteobacteria</taxon>
        <taxon>Enterobacterales</taxon>
        <taxon>Thorselliaceae</taxon>
        <taxon>Thorsellia</taxon>
    </lineage>
</organism>
<accession>A0A1H9ZVZ7</accession>
<dbReference type="AlphaFoldDB" id="A0A1H9ZVZ7"/>
<evidence type="ECO:0000259" key="6">
    <source>
        <dbReference type="Pfam" id="PF06271"/>
    </source>
</evidence>
<keyword evidence="2 5" id="KW-0812">Transmembrane</keyword>
<keyword evidence="8" id="KW-1185">Reference proteome</keyword>
<evidence type="ECO:0000256" key="2">
    <source>
        <dbReference type="ARBA" id="ARBA00022692"/>
    </source>
</evidence>
<reference evidence="8" key="1">
    <citation type="submission" date="2016-10" db="EMBL/GenBank/DDBJ databases">
        <authorList>
            <person name="Varghese N."/>
            <person name="Submissions S."/>
        </authorList>
    </citation>
    <scope>NUCLEOTIDE SEQUENCE [LARGE SCALE GENOMIC DNA]</scope>
    <source>
        <strain evidence="8">DSM 18579</strain>
    </source>
</reference>
<protein>
    <submittedName>
        <fullName evidence="7">RDD family protein</fullName>
    </submittedName>
</protein>
<evidence type="ECO:0000256" key="4">
    <source>
        <dbReference type="ARBA" id="ARBA00023136"/>
    </source>
</evidence>
<feature type="transmembrane region" description="Helical" evidence="5">
    <location>
        <begin position="144"/>
        <end position="164"/>
    </location>
</feature>
<sequence length="186" mass="20863">MEQTTITSNNNSPILASKGSRIFASLIDFFISLLIGIPVVYFIFIIFKDPIIGGDVAYDDIYQILFIFFFSPVISITFICPIFEFLASIGKNTNTLGKRLANIKIINKQDGRIKKRNLLMRSLLKIPYYILCMTAIYANIVMGFIVGGMMLLIIILLFIFVFLGNSTNQGLHNKLAGTSIICSQKK</sequence>
<dbReference type="GO" id="GO:0016020">
    <property type="term" value="C:membrane"/>
    <property type="evidence" value="ECO:0007669"/>
    <property type="project" value="UniProtKB-SubCell"/>
</dbReference>
<evidence type="ECO:0000256" key="3">
    <source>
        <dbReference type="ARBA" id="ARBA00022989"/>
    </source>
</evidence>
<feature type="transmembrane region" description="Helical" evidence="5">
    <location>
        <begin position="118"/>
        <end position="138"/>
    </location>
</feature>
<keyword evidence="4 5" id="KW-0472">Membrane</keyword>
<gene>
    <name evidence="7" type="ORF">SAMN02583745_00730</name>
</gene>
<evidence type="ECO:0000313" key="7">
    <source>
        <dbReference type="EMBL" id="SES85898.1"/>
    </source>
</evidence>
<evidence type="ECO:0000256" key="5">
    <source>
        <dbReference type="SAM" id="Phobius"/>
    </source>
</evidence>